<dbReference type="Proteomes" id="UP000887567">
    <property type="component" value="Unplaced"/>
</dbReference>
<dbReference type="EnsemblMetazoa" id="XM_028656878.1">
    <property type="protein sequence ID" value="XP_028512679.1"/>
    <property type="gene ID" value="LOC114574395"/>
</dbReference>
<dbReference type="RefSeq" id="XP_028512679.1">
    <property type="nucleotide sequence ID" value="XM_028656878.1"/>
</dbReference>
<evidence type="ECO:0000313" key="2">
    <source>
        <dbReference type="EnsemblMetazoa" id="XP_028512679.1"/>
    </source>
</evidence>
<dbReference type="SUPFAM" id="SSF49785">
    <property type="entry name" value="Galactose-binding domain-like"/>
    <property type="match status" value="1"/>
</dbReference>
<dbReference type="SMART" id="SM00473">
    <property type="entry name" value="PAN_AP"/>
    <property type="match status" value="1"/>
</dbReference>
<keyword evidence="3" id="KW-1185">Reference proteome</keyword>
<organism evidence="2 3">
    <name type="scientific">Exaiptasia diaphana</name>
    <name type="common">Tropical sea anemone</name>
    <name type="synonym">Aiptasia pulchella</name>
    <dbReference type="NCBI Taxonomy" id="2652724"/>
    <lineage>
        <taxon>Eukaryota</taxon>
        <taxon>Metazoa</taxon>
        <taxon>Cnidaria</taxon>
        <taxon>Anthozoa</taxon>
        <taxon>Hexacorallia</taxon>
        <taxon>Actiniaria</taxon>
        <taxon>Aiptasiidae</taxon>
        <taxon>Exaiptasia</taxon>
    </lineage>
</organism>
<dbReference type="AlphaFoldDB" id="A0A913YC97"/>
<feature type="domain" description="Apple" evidence="1">
    <location>
        <begin position="40"/>
        <end position="116"/>
    </location>
</feature>
<dbReference type="OrthoDB" id="10583676at2759"/>
<dbReference type="PROSITE" id="PS50948">
    <property type="entry name" value="PAN"/>
    <property type="match status" value="1"/>
</dbReference>
<protein>
    <recommendedName>
        <fullName evidence="1">Apple domain-containing protein</fullName>
    </recommendedName>
</protein>
<dbReference type="InterPro" id="IPR008979">
    <property type="entry name" value="Galactose-bd-like_sf"/>
</dbReference>
<dbReference type="SUPFAM" id="SSF57414">
    <property type="entry name" value="Hairpin loop containing domain-like"/>
    <property type="match status" value="1"/>
</dbReference>
<evidence type="ECO:0000259" key="1">
    <source>
        <dbReference type="PROSITE" id="PS50948"/>
    </source>
</evidence>
<reference evidence="2" key="1">
    <citation type="submission" date="2022-11" db="UniProtKB">
        <authorList>
            <consortium name="EnsemblMetazoa"/>
        </authorList>
    </citation>
    <scope>IDENTIFICATION</scope>
</reference>
<dbReference type="InterPro" id="IPR003609">
    <property type="entry name" value="Pan_app"/>
</dbReference>
<dbReference type="Gene3D" id="2.60.120.260">
    <property type="entry name" value="Galactose-binding domain-like"/>
    <property type="match status" value="1"/>
</dbReference>
<dbReference type="KEGG" id="epa:114574395"/>
<sequence>MSPRLDPRPWISLKRNSFNFTFKNLFFLVVFLPIRLLLACDKDYVIPGHALVNHVSASFVGVTNYQDCVERCTANSACYSINYYNTGRCELNNATHLSHPMELLPSFSNVKYTISRARSLITCSNQYCSDKDICIVNSDGSSYQCKVCSAALGMESKAITNAQITASSQFGDPGHDPWKA</sequence>
<proteinExistence type="predicted"/>
<dbReference type="GeneID" id="114574395"/>
<dbReference type="Pfam" id="PF00024">
    <property type="entry name" value="PAN_1"/>
    <property type="match status" value="1"/>
</dbReference>
<name>A0A913YC97_EXADI</name>
<evidence type="ECO:0000313" key="3">
    <source>
        <dbReference type="Proteomes" id="UP000887567"/>
    </source>
</evidence>
<accession>A0A913YC97</accession>